<feature type="compositionally biased region" description="Polar residues" evidence="1">
    <location>
        <begin position="86"/>
        <end position="95"/>
    </location>
</feature>
<dbReference type="AlphaFoldDB" id="M1DSB7"/>
<sequence>MSFLKELVCPGVFLSAQETQALANPPIVITTPKVGGNIGTDVSFRPLLGSVMSGRSFSEVTDYVKKVEGLRRDDQAKSLAKRVKNSGNFQGSYSRGSRRPTLAAKPIQSVMPTSTGNYSGTLSHNLIQDSQGVAPSAGNMPSFDQTCYNSGEPRHMRRDCPHPRVLDSVQQQSRAVVPPGNSNNGRGHPQGGRGGNQRGRRGRGNDNVGMGNVQPGREVARQNDKA</sequence>
<feature type="region of interest" description="Disordered" evidence="1">
    <location>
        <begin position="86"/>
        <end position="116"/>
    </location>
</feature>
<dbReference type="Gramene" id="PGSC0003DMT400093612">
    <property type="protein sequence ID" value="PGSC0003DMT400093612"/>
    <property type="gene ID" value="PGSC0003DMG400043183"/>
</dbReference>
<evidence type="ECO:0000313" key="3">
    <source>
        <dbReference type="Proteomes" id="UP000011115"/>
    </source>
</evidence>
<name>M1DSB7_SOLTU</name>
<protein>
    <submittedName>
        <fullName evidence="2">'chromo' domain containing protein</fullName>
    </submittedName>
</protein>
<dbReference type="EnsemblPlants" id="PGSC0003DMT400093612">
    <property type="protein sequence ID" value="PGSC0003DMT400093612"/>
    <property type="gene ID" value="PGSC0003DMG400043183"/>
</dbReference>
<evidence type="ECO:0000313" key="2">
    <source>
        <dbReference type="EnsemblPlants" id="PGSC0003DMT400093612"/>
    </source>
</evidence>
<dbReference type="Proteomes" id="UP000011115">
    <property type="component" value="Unassembled WGS sequence"/>
</dbReference>
<reference evidence="2" key="2">
    <citation type="submission" date="2015-06" db="UniProtKB">
        <authorList>
            <consortium name="EnsemblPlants"/>
        </authorList>
    </citation>
    <scope>IDENTIFICATION</scope>
    <source>
        <strain evidence="2">DM1-3 516 R44</strain>
    </source>
</reference>
<organism evidence="2 3">
    <name type="scientific">Solanum tuberosum</name>
    <name type="common">Potato</name>
    <dbReference type="NCBI Taxonomy" id="4113"/>
    <lineage>
        <taxon>Eukaryota</taxon>
        <taxon>Viridiplantae</taxon>
        <taxon>Streptophyta</taxon>
        <taxon>Embryophyta</taxon>
        <taxon>Tracheophyta</taxon>
        <taxon>Spermatophyta</taxon>
        <taxon>Magnoliopsida</taxon>
        <taxon>eudicotyledons</taxon>
        <taxon>Gunneridae</taxon>
        <taxon>Pentapetalae</taxon>
        <taxon>asterids</taxon>
        <taxon>lamiids</taxon>
        <taxon>Solanales</taxon>
        <taxon>Solanaceae</taxon>
        <taxon>Solanoideae</taxon>
        <taxon>Solaneae</taxon>
        <taxon>Solanum</taxon>
    </lineage>
</organism>
<dbReference type="PaxDb" id="4113-PGSC0003DMT400093612"/>
<dbReference type="InParanoid" id="M1DSB7"/>
<feature type="compositionally biased region" description="Basic and acidic residues" evidence="1">
    <location>
        <begin position="152"/>
        <end position="165"/>
    </location>
</feature>
<reference evidence="3" key="1">
    <citation type="journal article" date="2011" name="Nature">
        <title>Genome sequence and analysis of the tuber crop potato.</title>
        <authorList>
            <consortium name="The Potato Genome Sequencing Consortium"/>
        </authorList>
    </citation>
    <scope>NUCLEOTIDE SEQUENCE [LARGE SCALE GENOMIC DNA]</scope>
    <source>
        <strain evidence="3">cv. DM1-3 516 R44</strain>
    </source>
</reference>
<dbReference type="HOGENOM" id="CLU_106928_0_0_1"/>
<feature type="compositionally biased region" description="Gly residues" evidence="1">
    <location>
        <begin position="188"/>
        <end position="197"/>
    </location>
</feature>
<evidence type="ECO:0000256" key="1">
    <source>
        <dbReference type="SAM" id="MobiDB-lite"/>
    </source>
</evidence>
<keyword evidence="3" id="KW-1185">Reference proteome</keyword>
<proteinExistence type="predicted"/>
<accession>M1DSB7</accession>
<feature type="region of interest" description="Disordered" evidence="1">
    <location>
        <begin position="131"/>
        <end position="226"/>
    </location>
</feature>